<name>A0ABY4PL62_9ACTN</name>
<keyword evidence="2" id="KW-1133">Transmembrane helix</keyword>
<reference evidence="4 5" key="1">
    <citation type="submission" date="2022-05" db="EMBL/GenBank/DDBJ databases">
        <authorList>
            <person name="Zhou X."/>
            <person name="Li K."/>
            <person name="Man Y."/>
        </authorList>
    </citation>
    <scope>NUCLEOTIDE SEQUENCE [LARGE SCALE GENOMIC DNA]</scope>
    <source>
        <strain evidence="4 5">MS405</strain>
    </source>
</reference>
<accession>A0ABY4PL62</accession>
<keyword evidence="2" id="KW-0472">Membrane</keyword>
<dbReference type="InterPro" id="IPR015943">
    <property type="entry name" value="WD40/YVTN_repeat-like_dom_sf"/>
</dbReference>
<dbReference type="Gene3D" id="2.130.10.10">
    <property type="entry name" value="YVTN repeat-like/Quinoprotein amine dehydrogenase"/>
    <property type="match status" value="1"/>
</dbReference>
<keyword evidence="5" id="KW-1185">Reference proteome</keyword>
<gene>
    <name evidence="4" type="ORF">M4V62_05025</name>
</gene>
<sequence length="523" mass="55160">MVNRESEPVHQPVPGNPYVLPVPPTGRTRRTGVAIGAGAVALVLIGVGFYAVTHKDGGGSGNGSREPVAGSTRESPDGGRESAEPDRDAGAEGDAKDDGSAAVIDVNAGRKPGEAKAWVAMNDIELPGKGAQLQDLWHVPGIVAQAEYDEVSGYRTSDGTKAWTVSVPGTVCDTPVNPTPDGKVVVAYTKRKSERDTACDQLRMIDLKTGEKGWHKELVDHGFWDDTSMTHVSITGGTVLVDQSATMRAYRIGDGKRLFTTEREREGGCSLDGVAGGSRLLQVESCAPGSPSTHGRLKRLDPRTGDVKWTYRTKKGWSIQKVHSVDPAVVVVQNREEMDKWAVVAVDDKGKQRSWIGVDKGPHKFAMCAGAGDSGEGVQNCPGAAVAADTLYMATEPKDGLLGPNKIVAFDLGTGKPKWTGAVEGGRQITPVPVAGGARPGVIGYARAQDGKNGQTVRFGPRGGKPDVLLRHTSSAQGMEAGMYAGNTLYADGRFFVTPTRLSGKSHGGKGEEGNARMLAFAR</sequence>
<dbReference type="Pfam" id="PF13360">
    <property type="entry name" value="PQQ_2"/>
    <property type="match status" value="1"/>
</dbReference>
<keyword evidence="2" id="KW-0812">Transmembrane</keyword>
<evidence type="ECO:0000259" key="3">
    <source>
        <dbReference type="Pfam" id="PF13360"/>
    </source>
</evidence>
<dbReference type="EMBL" id="CP097289">
    <property type="protein sequence ID" value="UQT54510.1"/>
    <property type="molecule type" value="Genomic_DNA"/>
</dbReference>
<dbReference type="InterPro" id="IPR011047">
    <property type="entry name" value="Quinoprotein_ADH-like_sf"/>
</dbReference>
<protein>
    <submittedName>
        <fullName evidence="4">PQQ-binding-like beta-propeller repeat protein</fullName>
    </submittedName>
</protein>
<dbReference type="Proteomes" id="UP000829992">
    <property type="component" value="Chromosome"/>
</dbReference>
<evidence type="ECO:0000313" key="5">
    <source>
        <dbReference type="Proteomes" id="UP000829992"/>
    </source>
</evidence>
<evidence type="ECO:0000256" key="2">
    <source>
        <dbReference type="SAM" id="Phobius"/>
    </source>
</evidence>
<evidence type="ECO:0000256" key="1">
    <source>
        <dbReference type="SAM" id="MobiDB-lite"/>
    </source>
</evidence>
<feature type="region of interest" description="Disordered" evidence="1">
    <location>
        <begin position="1"/>
        <end position="24"/>
    </location>
</feature>
<feature type="transmembrane region" description="Helical" evidence="2">
    <location>
        <begin position="33"/>
        <end position="52"/>
    </location>
</feature>
<dbReference type="SUPFAM" id="SSF50998">
    <property type="entry name" value="Quinoprotein alcohol dehydrogenase-like"/>
    <property type="match status" value="1"/>
</dbReference>
<feature type="domain" description="Pyrrolo-quinoline quinone repeat" evidence="3">
    <location>
        <begin position="143"/>
        <end position="258"/>
    </location>
</feature>
<feature type="region of interest" description="Disordered" evidence="1">
    <location>
        <begin position="55"/>
        <end position="102"/>
    </location>
</feature>
<dbReference type="RefSeq" id="WP_249586003.1">
    <property type="nucleotide sequence ID" value="NZ_BAAAQL010000002.1"/>
</dbReference>
<dbReference type="InterPro" id="IPR002372">
    <property type="entry name" value="PQQ_rpt_dom"/>
</dbReference>
<organism evidence="4 5">
    <name type="scientific">Streptomyces durmitorensis</name>
    <dbReference type="NCBI Taxonomy" id="319947"/>
    <lineage>
        <taxon>Bacteria</taxon>
        <taxon>Bacillati</taxon>
        <taxon>Actinomycetota</taxon>
        <taxon>Actinomycetes</taxon>
        <taxon>Kitasatosporales</taxon>
        <taxon>Streptomycetaceae</taxon>
        <taxon>Streptomyces</taxon>
    </lineage>
</organism>
<feature type="compositionally biased region" description="Basic and acidic residues" evidence="1">
    <location>
        <begin position="74"/>
        <end position="99"/>
    </location>
</feature>
<evidence type="ECO:0000313" key="4">
    <source>
        <dbReference type="EMBL" id="UQT54510.1"/>
    </source>
</evidence>
<proteinExistence type="predicted"/>